<reference evidence="1 2" key="1">
    <citation type="journal article" date="2023" name="Plants (Basel)">
        <title>Bridging the Gap: Combining Genomics and Transcriptomics Approaches to Understand Stylosanthes scabra, an Orphan Legume from the Brazilian Caatinga.</title>
        <authorList>
            <person name="Ferreira-Neto J.R.C."/>
            <person name="da Silva M.D."/>
            <person name="Binneck E."/>
            <person name="de Melo N.F."/>
            <person name="da Silva R.H."/>
            <person name="de Melo A.L.T.M."/>
            <person name="Pandolfi V."/>
            <person name="Bustamante F.O."/>
            <person name="Brasileiro-Vidal A.C."/>
            <person name="Benko-Iseppon A.M."/>
        </authorList>
    </citation>
    <scope>NUCLEOTIDE SEQUENCE [LARGE SCALE GENOMIC DNA]</scope>
    <source>
        <tissue evidence="1">Leaves</tissue>
    </source>
</reference>
<gene>
    <name evidence="1" type="ORF">PIB30_008838</name>
</gene>
<name>A0ABU6Y309_9FABA</name>
<dbReference type="EMBL" id="JASCZI010241675">
    <property type="protein sequence ID" value="MED6204394.1"/>
    <property type="molecule type" value="Genomic_DNA"/>
</dbReference>
<sequence length="155" mass="17395">MHITTYVKYISLACNLVYQRKTEPPKQNHIDRKELTFDDGRCYHSTTSPSLRSCGNANDLNVSSLQLRQSKNEEYLAFDNTLRATIGFMGNPISVASKTAAFWAKGPLTGLLCPHQPRYDHISPVNSQLITSQNGHVRHTYGRAGMSRFLEGQGH</sequence>
<evidence type="ECO:0000313" key="2">
    <source>
        <dbReference type="Proteomes" id="UP001341840"/>
    </source>
</evidence>
<organism evidence="1 2">
    <name type="scientific">Stylosanthes scabra</name>
    <dbReference type="NCBI Taxonomy" id="79078"/>
    <lineage>
        <taxon>Eukaryota</taxon>
        <taxon>Viridiplantae</taxon>
        <taxon>Streptophyta</taxon>
        <taxon>Embryophyta</taxon>
        <taxon>Tracheophyta</taxon>
        <taxon>Spermatophyta</taxon>
        <taxon>Magnoliopsida</taxon>
        <taxon>eudicotyledons</taxon>
        <taxon>Gunneridae</taxon>
        <taxon>Pentapetalae</taxon>
        <taxon>rosids</taxon>
        <taxon>fabids</taxon>
        <taxon>Fabales</taxon>
        <taxon>Fabaceae</taxon>
        <taxon>Papilionoideae</taxon>
        <taxon>50 kb inversion clade</taxon>
        <taxon>dalbergioids sensu lato</taxon>
        <taxon>Dalbergieae</taxon>
        <taxon>Pterocarpus clade</taxon>
        <taxon>Stylosanthes</taxon>
    </lineage>
</organism>
<accession>A0ABU6Y309</accession>
<proteinExistence type="predicted"/>
<dbReference type="Proteomes" id="UP001341840">
    <property type="component" value="Unassembled WGS sequence"/>
</dbReference>
<evidence type="ECO:0000313" key="1">
    <source>
        <dbReference type="EMBL" id="MED6204394.1"/>
    </source>
</evidence>
<comment type="caution">
    <text evidence="1">The sequence shown here is derived from an EMBL/GenBank/DDBJ whole genome shotgun (WGS) entry which is preliminary data.</text>
</comment>
<protein>
    <submittedName>
        <fullName evidence="1">Uncharacterized protein</fullName>
    </submittedName>
</protein>
<keyword evidence="2" id="KW-1185">Reference proteome</keyword>